<dbReference type="AlphaFoldDB" id="A0AAJ1BWU1"/>
<sequence length="163" mass="17583">MRITFSGVVATLIVLGIALFVGWPMVSYAASVAPDASAFSFWRDLWPIFQPLVALFATVFVPGLFAWVAARLVALLKISSDAQRAEYERQLREALHQSAVNALNFALTKSGLTPAAATIGPGLVSEAVRYVETKNPEAVKKLGVTGDALRDIITSKIPIVLQR</sequence>
<proteinExistence type="predicted"/>
<protein>
    <submittedName>
        <fullName evidence="2">Uncharacterized protein</fullName>
    </submittedName>
</protein>
<accession>A0AAJ1BWU1</accession>
<keyword evidence="1" id="KW-0472">Membrane</keyword>
<evidence type="ECO:0000313" key="3">
    <source>
        <dbReference type="Proteomes" id="UP001155380"/>
    </source>
</evidence>
<keyword evidence="1" id="KW-0812">Transmembrane</keyword>
<comment type="caution">
    <text evidence="2">The sequence shown here is derived from an EMBL/GenBank/DDBJ whole genome shotgun (WGS) entry which is preliminary data.</text>
</comment>
<name>A0AAJ1BWU1_9HYPH</name>
<feature type="transmembrane region" description="Helical" evidence="1">
    <location>
        <begin position="53"/>
        <end position="74"/>
    </location>
</feature>
<keyword evidence="1" id="KW-1133">Transmembrane helix</keyword>
<dbReference type="Proteomes" id="UP001155380">
    <property type="component" value="Unassembled WGS sequence"/>
</dbReference>
<evidence type="ECO:0000313" key="2">
    <source>
        <dbReference type="EMBL" id="MCO5957676.1"/>
    </source>
</evidence>
<dbReference type="EMBL" id="JAMXLX010000003">
    <property type="protein sequence ID" value="MCO5957676.1"/>
    <property type="molecule type" value="Genomic_DNA"/>
</dbReference>
<gene>
    <name evidence="2" type="ORF">NBH21_12900</name>
</gene>
<reference evidence="2" key="1">
    <citation type="submission" date="2022-06" db="EMBL/GenBank/DDBJ databases">
        <authorList>
            <person name="Sun Q."/>
        </authorList>
    </citation>
    <scope>NUCLEOTIDE SEQUENCE</scope>
    <source>
        <strain evidence="2">S101</strain>
    </source>
</reference>
<evidence type="ECO:0000256" key="1">
    <source>
        <dbReference type="SAM" id="Phobius"/>
    </source>
</evidence>
<organism evidence="2 3">
    <name type="scientific">Ciceribacter sichuanensis</name>
    <dbReference type="NCBI Taxonomy" id="2949647"/>
    <lineage>
        <taxon>Bacteria</taxon>
        <taxon>Pseudomonadati</taxon>
        <taxon>Pseudomonadota</taxon>
        <taxon>Alphaproteobacteria</taxon>
        <taxon>Hyphomicrobiales</taxon>
        <taxon>Rhizobiaceae</taxon>
        <taxon>Ciceribacter</taxon>
    </lineage>
</organism>
<dbReference type="RefSeq" id="WP_250913316.1">
    <property type="nucleotide sequence ID" value="NZ_JAMXLX010000003.1"/>
</dbReference>